<feature type="compositionally biased region" description="Polar residues" evidence="1">
    <location>
        <begin position="199"/>
        <end position="219"/>
    </location>
</feature>
<comment type="caution">
    <text evidence="2">The sequence shown here is derived from an EMBL/GenBank/DDBJ whole genome shotgun (WGS) entry which is preliminary data.</text>
</comment>
<protein>
    <submittedName>
        <fullName evidence="2">RecT family recombinase</fullName>
    </submittedName>
</protein>
<feature type="region of interest" description="Disordered" evidence="1">
    <location>
        <begin position="199"/>
        <end position="311"/>
    </location>
</feature>
<organism evidence="2 3">
    <name type="scientific">Lentibacillus salinarum</name>
    <dbReference type="NCBI Taxonomy" id="446820"/>
    <lineage>
        <taxon>Bacteria</taxon>
        <taxon>Bacillati</taxon>
        <taxon>Bacillota</taxon>
        <taxon>Bacilli</taxon>
        <taxon>Bacillales</taxon>
        <taxon>Bacillaceae</taxon>
        <taxon>Lentibacillus</taxon>
    </lineage>
</organism>
<dbReference type="InterPro" id="IPR018330">
    <property type="entry name" value="RecT_fam"/>
</dbReference>
<dbReference type="Pfam" id="PF03837">
    <property type="entry name" value="RecT"/>
    <property type="match status" value="1"/>
</dbReference>
<dbReference type="EMBL" id="JBHTNH010000028">
    <property type="protein sequence ID" value="MFD1362776.1"/>
    <property type="molecule type" value="Genomic_DNA"/>
</dbReference>
<name>A0ABW3ZWL1_9BACI</name>
<sequence length="375" mass="41655">MEKALTFSSEQKSLIWERFIQPVGGTEAEAMQFVEICETFGLNPLLGDIVFQRYNTKNGPKTNFITTRDGLLRVASHQPDFVGAPNAGVVKEGDEFEFIPSEGDVKHKFGTKRGEILGAYAVMYHRRFRPVSVFVDFEEYFKANAKSQQPKGGSPIWDSMPSAMITKVAEVFVLKRQFPLGGLYTAEEMGIDDIGVQSNAGATQPVQSPETLSADSSAQNEKEKKATSGTKQEKPEQEAQQTEPRNDQTEQQKNPDNKQDDQPTEEKTAEKEQEPQEQQETQQNEQPSNDGSANGREYILENFKSGTSPSGVPFAKISVTDQETGKEQLVLAKGQEALDLTAQIPEEQPFNMEVREENGFLFLESVNGQKTARAA</sequence>
<reference evidence="3" key="1">
    <citation type="journal article" date="2019" name="Int. J. Syst. Evol. Microbiol.">
        <title>The Global Catalogue of Microorganisms (GCM) 10K type strain sequencing project: providing services to taxonomists for standard genome sequencing and annotation.</title>
        <authorList>
            <consortium name="The Broad Institute Genomics Platform"/>
            <consortium name="The Broad Institute Genome Sequencing Center for Infectious Disease"/>
            <person name="Wu L."/>
            <person name="Ma J."/>
        </authorList>
    </citation>
    <scope>NUCLEOTIDE SEQUENCE [LARGE SCALE GENOMIC DNA]</scope>
    <source>
        <strain evidence="3">CCUG 54822</strain>
    </source>
</reference>
<feature type="compositionally biased region" description="Basic and acidic residues" evidence="1">
    <location>
        <begin position="244"/>
        <end position="274"/>
    </location>
</feature>
<evidence type="ECO:0000256" key="1">
    <source>
        <dbReference type="SAM" id="MobiDB-lite"/>
    </source>
</evidence>
<dbReference type="Proteomes" id="UP001597178">
    <property type="component" value="Unassembled WGS sequence"/>
</dbReference>
<proteinExistence type="predicted"/>
<accession>A0ABW3ZWL1</accession>
<gene>
    <name evidence="2" type="ORF">ACFQ4A_14035</name>
</gene>
<dbReference type="RefSeq" id="WP_382401654.1">
    <property type="nucleotide sequence ID" value="NZ_JBHTNH010000028.1"/>
</dbReference>
<feature type="compositionally biased region" description="Basic and acidic residues" evidence="1">
    <location>
        <begin position="220"/>
        <end position="237"/>
    </location>
</feature>
<evidence type="ECO:0000313" key="2">
    <source>
        <dbReference type="EMBL" id="MFD1362776.1"/>
    </source>
</evidence>
<keyword evidence="3" id="KW-1185">Reference proteome</keyword>
<evidence type="ECO:0000313" key="3">
    <source>
        <dbReference type="Proteomes" id="UP001597178"/>
    </source>
</evidence>
<feature type="compositionally biased region" description="Low complexity" evidence="1">
    <location>
        <begin position="276"/>
        <end position="287"/>
    </location>
</feature>